<dbReference type="PANTHER" id="PTHR42759:SF1">
    <property type="entry name" value="MAGNESIUM-CHELATASE SUBUNIT CHLD"/>
    <property type="match status" value="1"/>
</dbReference>
<dbReference type="OrthoDB" id="9808317at2"/>
<dbReference type="InterPro" id="IPR027417">
    <property type="entry name" value="P-loop_NTPase"/>
</dbReference>
<proteinExistence type="predicted"/>
<dbReference type="EMBL" id="MQVS01000014">
    <property type="protein sequence ID" value="OKL50859.1"/>
    <property type="molecule type" value="Genomic_DNA"/>
</dbReference>
<sequence>MQAVSSLTPRELTDFLLNVATARPVFIWGPPGIGKSALVEQFATSVGLECVSLLGSQLAPEDLMGVPQIKDGVTRFFPPALIARDEPYCLFLDELNACSQDVQKAFYSLINDRRVGEYELPAGSVVIGAGNRAHDSAIVKQMSSALLNRMVHVHLRVSTSQWLQWASATGLHPLVIEYVTQRPDHLWSKPPRHEEPFSTPRAWHMVSDALQSFGATTPPAMVEAVASGCLTPQHAAQFKAFAKLVDDRHLLDRIIKGEARWPHALEDRDVLYFLAQAFRARLIKTLPAEKKLAVGETQAFIHTAKAMLKDLAQISVEMAQVVVNEETDSQLPAWFLIEVVRDLPRLLSREKDKQA</sequence>
<dbReference type="SUPFAM" id="SSF52540">
    <property type="entry name" value="P-loop containing nucleoside triphosphate hydrolases"/>
    <property type="match status" value="1"/>
</dbReference>
<keyword evidence="3" id="KW-1185">Reference proteome</keyword>
<dbReference type="Gene3D" id="3.40.50.300">
    <property type="entry name" value="P-loop containing nucleotide triphosphate hydrolases"/>
    <property type="match status" value="1"/>
</dbReference>
<accession>A0A1Q5PTQ6</accession>
<name>A0A1Q5PTQ6_9ACTO</name>
<dbReference type="STRING" id="52770.BSZ40_10525"/>
<dbReference type="RefSeq" id="WP_073826184.1">
    <property type="nucleotide sequence ID" value="NZ_MQVS01000014.1"/>
</dbReference>
<gene>
    <name evidence="2" type="ORF">BSZ40_10525</name>
</gene>
<keyword evidence="2" id="KW-0067">ATP-binding</keyword>
<dbReference type="GO" id="GO:0016887">
    <property type="term" value="F:ATP hydrolysis activity"/>
    <property type="evidence" value="ECO:0007669"/>
    <property type="project" value="InterPro"/>
</dbReference>
<evidence type="ECO:0000313" key="2">
    <source>
        <dbReference type="EMBL" id="OKL50859.1"/>
    </source>
</evidence>
<organism evidence="2 3">
    <name type="scientific">Buchananella hordeovulneris</name>
    <dbReference type="NCBI Taxonomy" id="52770"/>
    <lineage>
        <taxon>Bacteria</taxon>
        <taxon>Bacillati</taxon>
        <taxon>Actinomycetota</taxon>
        <taxon>Actinomycetes</taxon>
        <taxon>Actinomycetales</taxon>
        <taxon>Actinomycetaceae</taxon>
        <taxon>Buchananella</taxon>
    </lineage>
</organism>
<evidence type="ECO:0000259" key="1">
    <source>
        <dbReference type="Pfam" id="PF07728"/>
    </source>
</evidence>
<feature type="domain" description="ATPase dynein-related AAA" evidence="1">
    <location>
        <begin position="24"/>
        <end position="150"/>
    </location>
</feature>
<comment type="caution">
    <text evidence="2">The sequence shown here is derived from an EMBL/GenBank/DDBJ whole genome shotgun (WGS) entry which is preliminary data.</text>
</comment>
<dbReference type="AlphaFoldDB" id="A0A1Q5PTQ6"/>
<dbReference type="PANTHER" id="PTHR42759">
    <property type="entry name" value="MOXR FAMILY PROTEIN"/>
    <property type="match status" value="1"/>
</dbReference>
<dbReference type="Pfam" id="PF07728">
    <property type="entry name" value="AAA_5"/>
    <property type="match status" value="1"/>
</dbReference>
<reference evidence="3" key="1">
    <citation type="submission" date="2016-12" db="EMBL/GenBank/DDBJ databases">
        <authorList>
            <person name="Meng X."/>
        </authorList>
    </citation>
    <scope>NUCLEOTIDE SEQUENCE [LARGE SCALE GENOMIC DNA]</scope>
    <source>
        <strain evidence="3">DSM 20732</strain>
    </source>
</reference>
<dbReference type="InterPro" id="IPR050764">
    <property type="entry name" value="CbbQ/NirQ/NorQ/GpvN"/>
</dbReference>
<dbReference type="CDD" id="cd00009">
    <property type="entry name" value="AAA"/>
    <property type="match status" value="1"/>
</dbReference>
<dbReference type="InParanoid" id="A0A1Q5PTQ6"/>
<evidence type="ECO:0000313" key="3">
    <source>
        <dbReference type="Proteomes" id="UP000185612"/>
    </source>
</evidence>
<dbReference type="GO" id="GO:0005524">
    <property type="term" value="F:ATP binding"/>
    <property type="evidence" value="ECO:0007669"/>
    <property type="project" value="UniProtKB-KW"/>
</dbReference>
<protein>
    <submittedName>
        <fullName evidence="2">ATP-binding protein</fullName>
    </submittedName>
</protein>
<dbReference type="InterPro" id="IPR011704">
    <property type="entry name" value="ATPase_dyneun-rel_AAA"/>
</dbReference>
<dbReference type="Proteomes" id="UP000185612">
    <property type="component" value="Unassembled WGS sequence"/>
</dbReference>
<keyword evidence="2" id="KW-0547">Nucleotide-binding</keyword>